<evidence type="ECO:0000313" key="5">
    <source>
        <dbReference type="Proteomes" id="UP001600109"/>
    </source>
</evidence>
<dbReference type="InterPro" id="IPR011542">
    <property type="entry name" value="SUF_FeS_clus_asmbl_SufD"/>
</dbReference>
<dbReference type="RefSeq" id="WP_379855658.1">
    <property type="nucleotide sequence ID" value="NZ_JBHZPZ010000017.1"/>
</dbReference>
<dbReference type="InterPro" id="IPR000825">
    <property type="entry name" value="SUF_FeS_clus_asmbl_SufBD_core"/>
</dbReference>
<keyword evidence="5" id="KW-1185">Reference proteome</keyword>
<accession>A0ABW6HYF1</accession>
<feature type="domain" description="SUF system FeS cluster assembly SufBD core" evidence="2">
    <location>
        <begin position="191"/>
        <end position="421"/>
    </location>
</feature>
<sequence>MANSNTPDKNDSRGKFIELFQHYESKLNGQKDYAGHAIQKTAIQRLSNDINFPTKSNEDWKYTSVAELLQPDYHQPKLVDLTTEDVKPFVFEGLDVYLLVFVNGKYNKALSSKDELIEKIIIQDISVGLQEDGLTKATASEYLNKWASEANNSFMVLNTAFGENGIYIYVPYGLVLDHPVHILNIAHTEDEPTVISPQKIIVAGENSKVTVIETFHHLTNSQQTYFTNTVTQLVLKRNAIVDHYRIQDEDENSYFINNTEIEQMRDSTYSSYVVDLGGKLVRNNLSSILKDSGTMTNFYGLYVGINKQHIDNQTFIDHAYPNCNSNELYKGILTDKSVGVFNGKIIVRPDAQKTNAFQKNHSLVLSKTAKMNSKPQLEIFADDVKCSHGATIGQLNKEALYYMRSRGLSKKEAISVLKQAFLTEITDLIKIDAVREKVEQMLVDKFKEFTDSNNELLN</sequence>
<dbReference type="Pfam" id="PF01458">
    <property type="entry name" value="SUFBD_core"/>
    <property type="match status" value="1"/>
</dbReference>
<reference evidence="4 5" key="1">
    <citation type="submission" date="2024-06" db="EMBL/GenBank/DDBJ databases">
        <title>Flavobacterium spp. isolated from glacier.</title>
        <authorList>
            <person name="Han D."/>
        </authorList>
    </citation>
    <scope>NUCLEOTIDE SEQUENCE [LARGE SCALE GENOMIC DNA]</scope>
    <source>
        <strain evidence="4 5">LS2P90</strain>
    </source>
</reference>
<organism evidence="4 5">
    <name type="scientific">Flavobacterium xylosi</name>
    <dbReference type="NCBI Taxonomy" id="3230415"/>
    <lineage>
        <taxon>Bacteria</taxon>
        <taxon>Pseudomonadati</taxon>
        <taxon>Bacteroidota</taxon>
        <taxon>Flavobacteriia</taxon>
        <taxon>Flavobacteriales</taxon>
        <taxon>Flavobacteriaceae</taxon>
        <taxon>Flavobacterium</taxon>
    </lineage>
</organism>
<name>A0ABW6HYF1_9FLAO</name>
<evidence type="ECO:0000313" key="4">
    <source>
        <dbReference type="EMBL" id="MFE3869050.1"/>
    </source>
</evidence>
<protein>
    <submittedName>
        <fullName evidence="4">Fe-S cluster assembly protein SufD</fullName>
    </submittedName>
</protein>
<evidence type="ECO:0000259" key="3">
    <source>
        <dbReference type="Pfam" id="PF19295"/>
    </source>
</evidence>
<dbReference type="PANTHER" id="PTHR43575">
    <property type="entry name" value="PROTEIN ABCI7, CHLOROPLASTIC"/>
    <property type="match status" value="1"/>
</dbReference>
<dbReference type="SUPFAM" id="SSF101960">
    <property type="entry name" value="Stabilizer of iron transporter SufD"/>
    <property type="match status" value="1"/>
</dbReference>
<comment type="caution">
    <text evidence="4">The sequence shown here is derived from an EMBL/GenBank/DDBJ whole genome shotgun (WGS) entry which is preliminary data.</text>
</comment>
<dbReference type="Pfam" id="PF19295">
    <property type="entry name" value="SufBD_N"/>
    <property type="match status" value="1"/>
</dbReference>
<dbReference type="NCBIfam" id="TIGR01981">
    <property type="entry name" value="sufD"/>
    <property type="match status" value="1"/>
</dbReference>
<evidence type="ECO:0000259" key="2">
    <source>
        <dbReference type="Pfam" id="PF01458"/>
    </source>
</evidence>
<gene>
    <name evidence="4" type="primary">sufD</name>
    <name evidence="4" type="ORF">ACFX5E_13355</name>
</gene>
<comment type="similarity">
    <text evidence="1">Belongs to the iron-sulfur cluster assembly SufBD family.</text>
</comment>
<dbReference type="InterPro" id="IPR045595">
    <property type="entry name" value="SufBD_N"/>
</dbReference>
<evidence type="ECO:0000256" key="1">
    <source>
        <dbReference type="ARBA" id="ARBA00043967"/>
    </source>
</evidence>
<dbReference type="Proteomes" id="UP001600109">
    <property type="component" value="Unassembled WGS sequence"/>
</dbReference>
<feature type="domain" description="SUF system FeS cluster assembly SufBD N-terminal" evidence="3">
    <location>
        <begin position="12"/>
        <end position="182"/>
    </location>
</feature>
<dbReference type="PANTHER" id="PTHR43575:SF1">
    <property type="entry name" value="PROTEIN ABCI7, CHLOROPLASTIC"/>
    <property type="match status" value="1"/>
</dbReference>
<dbReference type="EMBL" id="JBHZPZ010000017">
    <property type="protein sequence ID" value="MFE3869050.1"/>
    <property type="molecule type" value="Genomic_DNA"/>
</dbReference>
<dbReference type="InterPro" id="IPR037284">
    <property type="entry name" value="SUF_FeS_clus_asmbl_SufBD_sf"/>
</dbReference>
<dbReference type="InterPro" id="IPR055346">
    <property type="entry name" value="Fe-S_cluster_assembly_SufBD"/>
</dbReference>
<proteinExistence type="inferred from homology"/>